<proteinExistence type="predicted"/>
<dbReference type="AlphaFoldDB" id="A0A177BCA8"/>
<evidence type="ECO:0000313" key="2">
    <source>
        <dbReference type="EMBL" id="OAF71840.1"/>
    </source>
</evidence>
<dbReference type="EMBL" id="LWCA01000020">
    <property type="protein sequence ID" value="OAF71840.1"/>
    <property type="molecule type" value="Genomic_DNA"/>
</dbReference>
<dbReference type="Proteomes" id="UP000078046">
    <property type="component" value="Unassembled WGS sequence"/>
</dbReference>
<organism evidence="2 3">
    <name type="scientific">Intoshia linei</name>
    <dbReference type="NCBI Taxonomy" id="1819745"/>
    <lineage>
        <taxon>Eukaryota</taxon>
        <taxon>Metazoa</taxon>
        <taxon>Spiralia</taxon>
        <taxon>Lophotrochozoa</taxon>
        <taxon>Mesozoa</taxon>
        <taxon>Orthonectida</taxon>
        <taxon>Rhopaluridae</taxon>
        <taxon>Intoshia</taxon>
    </lineage>
</organism>
<dbReference type="PANTHER" id="PTHR13280:SF17">
    <property type="entry name" value="KRUEPPEL TARGET AT 95D, ISOFORM A"/>
    <property type="match status" value="1"/>
</dbReference>
<accession>A0A177BCA8</accession>
<protein>
    <recommendedName>
        <fullName evidence="1">Phosphofurin acidic cluster sorting protein 1/2 C-terminal domain-containing protein</fullName>
    </recommendedName>
</protein>
<gene>
    <name evidence="2" type="ORF">A3Q56_00383</name>
</gene>
<keyword evidence="3" id="KW-1185">Reference proteome</keyword>
<name>A0A177BCA8_9BILA</name>
<dbReference type="PANTHER" id="PTHR13280">
    <property type="entry name" value="PHOSPHOFURIN ACIDIC CLUSTER SORTING PROTEIN"/>
    <property type="match status" value="1"/>
</dbReference>
<dbReference type="InterPro" id="IPR019381">
    <property type="entry name" value="PACS1/2_C"/>
</dbReference>
<comment type="caution">
    <text evidence="2">The sequence shown here is derived from an EMBL/GenBank/DDBJ whole genome shotgun (WGS) entry which is preliminary data.</text>
</comment>
<evidence type="ECO:0000313" key="3">
    <source>
        <dbReference type="Proteomes" id="UP000078046"/>
    </source>
</evidence>
<dbReference type="GO" id="GO:0072659">
    <property type="term" value="P:protein localization to plasma membrane"/>
    <property type="evidence" value="ECO:0007669"/>
    <property type="project" value="TreeGrafter"/>
</dbReference>
<dbReference type="OrthoDB" id="28829at2759"/>
<dbReference type="Pfam" id="PF10254">
    <property type="entry name" value="Pacs-1"/>
    <property type="match status" value="1"/>
</dbReference>
<feature type="domain" description="Phosphofurin acidic cluster sorting protein 1/2 C-terminal" evidence="1">
    <location>
        <begin position="241"/>
        <end position="710"/>
    </location>
</feature>
<reference evidence="2 3" key="1">
    <citation type="submission" date="2016-04" db="EMBL/GenBank/DDBJ databases">
        <title>The genome of Intoshia linei affirms orthonectids as highly simplified spiralians.</title>
        <authorList>
            <person name="Mikhailov K.V."/>
            <person name="Slusarev G.S."/>
            <person name="Nikitin M.A."/>
            <person name="Logacheva M.D."/>
            <person name="Penin A."/>
            <person name="Aleoshin V."/>
            <person name="Panchin Y.V."/>
        </authorList>
    </citation>
    <scope>NUCLEOTIDE SEQUENCE [LARGE SCALE GENOMIC DNA]</scope>
    <source>
        <strain evidence="2">Intl2013</strain>
        <tissue evidence="2">Whole animal</tissue>
    </source>
</reference>
<evidence type="ECO:0000259" key="1">
    <source>
        <dbReference type="Pfam" id="PF10254"/>
    </source>
</evidence>
<sequence length="711" mass="81424">MTEDMPFDTEEEIVEYVHSDGSESENEIGKSTSGKVCIFNSMVFEILIHHRLKQKFILLIKKIKNTGNSTDEGVINLIHRQKRLEGYEIEKYLNNENTEFYDSNEVYDNSSLDSYVSESLTVIRPQLKPFFSNLTVNSSNSIRTESDTHKIKDIKEKYNLNGKLRRSNSIDLNKIMRGNAEKLRPTLSCNDNLPSKCITSGRPDSDGWNNFDISNEEIYLKKSGTYEKEINLPTSTISEIVDMINSILHGKEITETFILIDMNNYTETMLSLLKKKFNCVLICKSYLAVSIFMQNMLDSIDKFCAINAHRPVILQILIYGDDAFVSWILRSYVLQSQNRKSQNDWTNFLRFLFIPASANSDFATYLSSIDAKYNFNFNDDMWKSTFLDNKLLLNVDGSSNCPLMNKKSLNCKSLDLISSRIESYIKTARSTCYLQIAEVMFNDFNSNHVFVPFINRVNIGNNTSSDCRNSANGNSQVSSKIKQFPKKKLSNNVCSKRNSTGAKDLKCLNVQNIYPPLRDSNFLSPSDAPSWQCNDTSTTSDQYPSTSFISSNSNTHIDLQIDYWMSMLTSLPRPSSFEIKQYRRDSQTQSKNKISLKSCIYASVKRLPENSILPNLNIISVNCLFLKRKKNNIINRISKKSISKDGRMREQSIVHCQNGVSRVICSSKYPNQYITLDVDGHEWKALSFFQVAAQWKGHTKYFPITMFGYSS</sequence>